<evidence type="ECO:0000259" key="5">
    <source>
        <dbReference type="PROSITE" id="PS50931"/>
    </source>
</evidence>
<evidence type="ECO:0000256" key="3">
    <source>
        <dbReference type="ARBA" id="ARBA00023125"/>
    </source>
</evidence>
<dbReference type="Gene3D" id="1.10.10.10">
    <property type="entry name" value="Winged helix-like DNA-binding domain superfamily/Winged helix DNA-binding domain"/>
    <property type="match status" value="1"/>
</dbReference>
<dbReference type="Proteomes" id="UP001305746">
    <property type="component" value="Unassembled WGS sequence"/>
</dbReference>
<evidence type="ECO:0000313" key="7">
    <source>
        <dbReference type="Proteomes" id="UP001305746"/>
    </source>
</evidence>
<dbReference type="PROSITE" id="PS50931">
    <property type="entry name" value="HTH_LYSR"/>
    <property type="match status" value="1"/>
</dbReference>
<keyword evidence="2" id="KW-0805">Transcription regulation</keyword>
<reference evidence="6 7" key="1">
    <citation type="submission" date="2023-12" db="EMBL/GenBank/DDBJ databases">
        <title>Marinobacter qingdaonensis sp. nov., isolated from the intertidal sediment of Qingdao, PR China.</title>
        <authorList>
            <person name="Li Y."/>
        </authorList>
    </citation>
    <scope>NUCLEOTIDE SEQUENCE [LARGE SCALE GENOMIC DNA]</scope>
    <source>
        <strain evidence="6 7">ASW11-75</strain>
    </source>
</reference>
<dbReference type="InterPro" id="IPR005119">
    <property type="entry name" value="LysR_subst-bd"/>
</dbReference>
<comment type="caution">
    <text evidence="6">The sequence shown here is derived from an EMBL/GenBank/DDBJ whole genome shotgun (WGS) entry which is preliminary data.</text>
</comment>
<dbReference type="Gene3D" id="3.40.190.10">
    <property type="entry name" value="Periplasmic binding protein-like II"/>
    <property type="match status" value="2"/>
</dbReference>
<protein>
    <submittedName>
        <fullName evidence="6">LysR family transcriptional regulator</fullName>
    </submittedName>
</protein>
<evidence type="ECO:0000256" key="2">
    <source>
        <dbReference type="ARBA" id="ARBA00023015"/>
    </source>
</evidence>
<keyword evidence="7" id="KW-1185">Reference proteome</keyword>
<dbReference type="EMBL" id="JAYDCJ010000003">
    <property type="protein sequence ID" value="MEA1082112.1"/>
    <property type="molecule type" value="Genomic_DNA"/>
</dbReference>
<dbReference type="Pfam" id="PF00126">
    <property type="entry name" value="HTH_1"/>
    <property type="match status" value="1"/>
</dbReference>
<evidence type="ECO:0000256" key="1">
    <source>
        <dbReference type="ARBA" id="ARBA00009437"/>
    </source>
</evidence>
<keyword evidence="4" id="KW-0804">Transcription</keyword>
<organism evidence="6 7">
    <name type="scientific">Marinobacter qingdaonensis</name>
    <dbReference type="NCBI Taxonomy" id="3108486"/>
    <lineage>
        <taxon>Bacteria</taxon>
        <taxon>Pseudomonadati</taxon>
        <taxon>Pseudomonadota</taxon>
        <taxon>Gammaproteobacteria</taxon>
        <taxon>Pseudomonadales</taxon>
        <taxon>Marinobacteraceae</taxon>
        <taxon>Marinobacter</taxon>
    </lineage>
</organism>
<evidence type="ECO:0000256" key="4">
    <source>
        <dbReference type="ARBA" id="ARBA00023163"/>
    </source>
</evidence>
<dbReference type="PANTHER" id="PTHR30579">
    <property type="entry name" value="TRANSCRIPTIONAL REGULATOR"/>
    <property type="match status" value="1"/>
</dbReference>
<feature type="domain" description="HTH lysR-type" evidence="5">
    <location>
        <begin position="5"/>
        <end position="62"/>
    </location>
</feature>
<gene>
    <name evidence="6" type="ORF">U5822_15665</name>
</gene>
<dbReference type="InterPro" id="IPR000847">
    <property type="entry name" value="LysR_HTH_N"/>
</dbReference>
<keyword evidence="3" id="KW-0238">DNA-binding</keyword>
<sequence>MKPILDLELLNTFSVVVEAGGFKEASGRLYRSQAAVSMQIKRLEEQLGHRLLERNNQGIKLTEPGKTLLGYIDRLLRLNNETLSALSLEPLQGPVHFGIPTDYAQTFLQQFIPRIRKTFPELVPRITCGRSRRLRELVGTGELDVAIVTGEPQYSPEKSLWSEALHWYGPAGFQAPGDEPLPVALLESDCALRDLAVSDLKRSGLETDPVLISSDMANLYSAVESGLALALLPESSVASSRVRPVQLNELPGQRSLTMNVVTASTLSPSFLEPLQDCMLAAARALIRQD</sequence>
<comment type="similarity">
    <text evidence="1">Belongs to the LysR transcriptional regulatory family.</text>
</comment>
<dbReference type="SUPFAM" id="SSF53850">
    <property type="entry name" value="Periplasmic binding protein-like II"/>
    <property type="match status" value="1"/>
</dbReference>
<evidence type="ECO:0000313" key="6">
    <source>
        <dbReference type="EMBL" id="MEA1082112.1"/>
    </source>
</evidence>
<dbReference type="PANTHER" id="PTHR30579:SF7">
    <property type="entry name" value="HTH-TYPE TRANSCRIPTIONAL REGULATOR LRHA-RELATED"/>
    <property type="match status" value="1"/>
</dbReference>
<dbReference type="PRINTS" id="PR00039">
    <property type="entry name" value="HTHLYSR"/>
</dbReference>
<dbReference type="SUPFAM" id="SSF46785">
    <property type="entry name" value="Winged helix' DNA-binding domain"/>
    <property type="match status" value="1"/>
</dbReference>
<dbReference type="Pfam" id="PF03466">
    <property type="entry name" value="LysR_substrate"/>
    <property type="match status" value="1"/>
</dbReference>
<dbReference type="InterPro" id="IPR036388">
    <property type="entry name" value="WH-like_DNA-bd_sf"/>
</dbReference>
<dbReference type="InterPro" id="IPR050176">
    <property type="entry name" value="LTTR"/>
</dbReference>
<name>A0ABU5P2H3_9GAMM</name>
<dbReference type="InterPro" id="IPR036390">
    <property type="entry name" value="WH_DNA-bd_sf"/>
</dbReference>
<proteinExistence type="inferred from homology"/>
<accession>A0ABU5P2H3</accession>
<dbReference type="RefSeq" id="WP_322856544.1">
    <property type="nucleotide sequence ID" value="NZ_JAYDCJ010000003.1"/>
</dbReference>